<comment type="caution">
    <text evidence="3">The sequence shown here is derived from an EMBL/GenBank/DDBJ whole genome shotgun (WGS) entry which is preliminary data.</text>
</comment>
<name>A0AAN9SE97_PSOTE</name>
<feature type="region of interest" description="Disordered" evidence="1">
    <location>
        <begin position="1"/>
        <end position="116"/>
    </location>
</feature>
<sequence length="1150" mass="128384">MEPSKNNAQSEEDDTVALRRKRARRVSFADNEITSVHVFRRDDDSSSASEAPSDPSVVGFFRDLVSSDDDDDDQPQLDHDSDAADSFLRPIGSPSPGGSATTVDDDDDDDFHGPVSAHFIRPERLSDSGVSDDVTMDSTAFSLHYRSLARSDSGDIKTRHFSTPNSHSQGSYMEFTKEKGPHEVVPDVDSIGRDSNDMSIEGEHQRSFEYDILAPAFDAAVLAPPKDSPRRNLEGSVTSPVIQLHQIQPSDSSTKEIKEFTKDAPPTVQICRQLDFENANRGTPLRVEEDKQIVLDSNNKSDQINQNPVHGSTPLSLSARKQLFVRSSDSFRCAGNINPPLEQFGLFGLEVHVAHGATPSSVHRNISKMQTLETTPALSNLKEATDRLKARLSKYSPGFSLSNKKDCEYKQDESHQTPLGEKLFILTPDSNMFKGLVDSNAREFQSLKNICKSNQNEETVEAKINEENLNLVSAHVSCNDENPKAVETEASPTQMTHLMKVVDVDLANSTVEKGKDEILVPSPPIQEVTPQLCSLQDPPRMQDLSPKGKLDGHVVDNNYHSILQVAQSTPTKPAIEISSGKKRKGVEILSNGDNIDKIRRIEKSAEVHKNAHVDLELISEQTGSMKSERAKLGHHISNDGELVLKKFLARTNQLLPPSVDKLNLRLIGRLEDILVHQQNVKKTEILCSEIQSQLKIVDPLNVLGDKRAAETRTLLYNIAYEKAKLQLLRVKHDKLQKKVQQLSSGLQECEKIKLNFMPSLSKSGAMDTQSDDSRSQGKDQVTCKKVLEKKQELETLESKAKSLSEFLHSHCKMEGRDQTYTNTIKAVSGYLQKRMPCKSIRQNLKLWEIEDFECQDNCYKLCLNYCGYVTQRFTVNCSQCSIIISNNLNDVNIGKTFPNLDAFSAFMFVFNPHTAKQCTVRRGEAEGIGGREEAIGIGWREKACRISNVAKRVALVSSNGFISANTNWFWLWLRGVVRGGFEARKQITSSLLSNLLDVVEEVQLAQIEHRNLVDAKFYSYSENSSNIRFEVDATLFISLKHVDEDKLHFHFIIHTAFAERLDLQLTFIDFYSGGKVKVTFDIKCLKCGVYPAEVLPSEIHDPSTGKQESLASSLLDEIKTASERVTVGYSRIIRLSRCISQAVQACTIST</sequence>
<evidence type="ECO:0000313" key="4">
    <source>
        <dbReference type="Proteomes" id="UP001386955"/>
    </source>
</evidence>
<evidence type="ECO:0000313" key="3">
    <source>
        <dbReference type="EMBL" id="KAK7393779.1"/>
    </source>
</evidence>
<proteinExistence type="predicted"/>
<feature type="compositionally biased region" description="Acidic residues" evidence="1">
    <location>
        <begin position="66"/>
        <end position="75"/>
    </location>
</feature>
<reference evidence="3 4" key="1">
    <citation type="submission" date="2024-01" db="EMBL/GenBank/DDBJ databases">
        <title>The genomes of 5 underutilized Papilionoideae crops provide insights into root nodulation and disease resistanc.</title>
        <authorList>
            <person name="Jiang F."/>
        </authorList>
    </citation>
    <scope>NUCLEOTIDE SEQUENCE [LARGE SCALE GENOMIC DNA]</scope>
    <source>
        <strain evidence="3">DUOXIRENSHENG_FW03</strain>
        <tissue evidence="3">Leaves</tissue>
    </source>
</reference>
<feature type="compositionally biased region" description="Low complexity" evidence="1">
    <location>
        <begin position="46"/>
        <end position="56"/>
    </location>
</feature>
<protein>
    <recommendedName>
        <fullName evidence="2">Knl1 C-terminal RWD domain-containing protein</fullName>
    </recommendedName>
</protein>
<dbReference type="Proteomes" id="UP001386955">
    <property type="component" value="Unassembled WGS sequence"/>
</dbReference>
<dbReference type="PANTHER" id="PTHR35707:SF1">
    <property type="entry name" value="SPC7 KINETOCHORE PROTEIN DOMAIN-CONTAINING PROTEIN"/>
    <property type="match status" value="1"/>
</dbReference>
<dbReference type="PANTHER" id="PTHR35707">
    <property type="entry name" value="OS06G0608100 PROTEIN"/>
    <property type="match status" value="1"/>
</dbReference>
<evidence type="ECO:0000256" key="1">
    <source>
        <dbReference type="SAM" id="MobiDB-lite"/>
    </source>
</evidence>
<evidence type="ECO:0000259" key="2">
    <source>
        <dbReference type="Pfam" id="PF18210"/>
    </source>
</evidence>
<dbReference type="InterPro" id="IPR040850">
    <property type="entry name" value="Knl1_RWD_C"/>
</dbReference>
<dbReference type="EMBL" id="JAYMYS010000005">
    <property type="protein sequence ID" value="KAK7393779.1"/>
    <property type="molecule type" value="Genomic_DNA"/>
</dbReference>
<keyword evidence="4" id="KW-1185">Reference proteome</keyword>
<feature type="region of interest" description="Disordered" evidence="1">
    <location>
        <begin position="761"/>
        <end position="780"/>
    </location>
</feature>
<accession>A0AAN9SE97</accession>
<gene>
    <name evidence="3" type="ORF">VNO78_22343</name>
</gene>
<dbReference type="AlphaFoldDB" id="A0AAN9SE97"/>
<feature type="domain" description="Knl1 C-terminal RWD" evidence="2">
    <location>
        <begin position="788"/>
        <end position="911"/>
    </location>
</feature>
<organism evidence="3 4">
    <name type="scientific">Psophocarpus tetragonolobus</name>
    <name type="common">Winged bean</name>
    <name type="synonym">Dolichos tetragonolobus</name>
    <dbReference type="NCBI Taxonomy" id="3891"/>
    <lineage>
        <taxon>Eukaryota</taxon>
        <taxon>Viridiplantae</taxon>
        <taxon>Streptophyta</taxon>
        <taxon>Embryophyta</taxon>
        <taxon>Tracheophyta</taxon>
        <taxon>Spermatophyta</taxon>
        <taxon>Magnoliopsida</taxon>
        <taxon>eudicotyledons</taxon>
        <taxon>Gunneridae</taxon>
        <taxon>Pentapetalae</taxon>
        <taxon>rosids</taxon>
        <taxon>fabids</taxon>
        <taxon>Fabales</taxon>
        <taxon>Fabaceae</taxon>
        <taxon>Papilionoideae</taxon>
        <taxon>50 kb inversion clade</taxon>
        <taxon>NPAAA clade</taxon>
        <taxon>indigoferoid/millettioid clade</taxon>
        <taxon>Phaseoleae</taxon>
        <taxon>Psophocarpus</taxon>
    </lineage>
</organism>
<feature type="compositionally biased region" description="Basic and acidic residues" evidence="1">
    <location>
        <begin position="771"/>
        <end position="780"/>
    </location>
</feature>
<dbReference type="Pfam" id="PF18210">
    <property type="entry name" value="Knl1_RWD_C"/>
    <property type="match status" value="1"/>
</dbReference>